<dbReference type="AlphaFoldDB" id="A0A8C9MFM5"/>
<proteinExistence type="predicted"/>
<dbReference type="Ensembl" id="ENSSCAT00000003246.1">
    <property type="protein sequence ID" value="ENSSCAP00000002749.1"/>
    <property type="gene ID" value="ENSSCAG00000002387.1"/>
</dbReference>
<evidence type="ECO:0000313" key="2">
    <source>
        <dbReference type="Ensembl" id="ENSSCAP00000002749.1"/>
    </source>
</evidence>
<feature type="region of interest" description="Disordered" evidence="1">
    <location>
        <begin position="47"/>
        <end position="76"/>
    </location>
</feature>
<sequence length="76" mass="8134">MAAPVKDREALQRLNFLFQVGFGGNLGNFGEILGNFGDFGGSRGICAPKLPKTPPKKPQILLPDPQECPKNSPNSP</sequence>
<dbReference type="Proteomes" id="UP000694409">
    <property type="component" value="Unassembled WGS sequence"/>
</dbReference>
<evidence type="ECO:0000313" key="3">
    <source>
        <dbReference type="Proteomes" id="UP000694409"/>
    </source>
</evidence>
<name>A0A8C9MFM5_SERCA</name>
<keyword evidence="3" id="KW-1185">Reference proteome</keyword>
<reference evidence="2" key="1">
    <citation type="submission" date="2025-08" db="UniProtKB">
        <authorList>
            <consortium name="Ensembl"/>
        </authorList>
    </citation>
    <scope>IDENTIFICATION</scope>
</reference>
<reference evidence="2" key="2">
    <citation type="submission" date="2025-09" db="UniProtKB">
        <authorList>
            <consortium name="Ensembl"/>
        </authorList>
    </citation>
    <scope>IDENTIFICATION</scope>
</reference>
<evidence type="ECO:0000256" key="1">
    <source>
        <dbReference type="SAM" id="MobiDB-lite"/>
    </source>
</evidence>
<organism evidence="2 3">
    <name type="scientific">Serinus canaria</name>
    <name type="common">Island canary</name>
    <name type="synonym">Fringilla canaria</name>
    <dbReference type="NCBI Taxonomy" id="9135"/>
    <lineage>
        <taxon>Eukaryota</taxon>
        <taxon>Metazoa</taxon>
        <taxon>Chordata</taxon>
        <taxon>Craniata</taxon>
        <taxon>Vertebrata</taxon>
        <taxon>Euteleostomi</taxon>
        <taxon>Archelosauria</taxon>
        <taxon>Archosauria</taxon>
        <taxon>Dinosauria</taxon>
        <taxon>Saurischia</taxon>
        <taxon>Theropoda</taxon>
        <taxon>Coelurosauria</taxon>
        <taxon>Aves</taxon>
        <taxon>Neognathae</taxon>
        <taxon>Neoaves</taxon>
        <taxon>Telluraves</taxon>
        <taxon>Australaves</taxon>
        <taxon>Passeriformes</taxon>
        <taxon>Passeroidea</taxon>
        <taxon>Fringillidae</taxon>
        <taxon>Carduelinae</taxon>
        <taxon>Serinus</taxon>
    </lineage>
</organism>
<protein>
    <submittedName>
        <fullName evidence="2">Uncharacterized protein</fullName>
    </submittedName>
</protein>
<accession>A0A8C9MFM5</accession>